<evidence type="ECO:0000256" key="6">
    <source>
        <dbReference type="ARBA" id="ARBA00022723"/>
    </source>
</evidence>
<dbReference type="SUPFAM" id="SSF51197">
    <property type="entry name" value="Clavaminate synthase-like"/>
    <property type="match status" value="1"/>
</dbReference>
<accession>A0ABC9BEW4</accession>
<keyword evidence="9 12" id="KW-0408">Iron</keyword>
<evidence type="ECO:0000256" key="11">
    <source>
        <dbReference type="ARBA" id="ARBA00059922"/>
    </source>
</evidence>
<comment type="function">
    <text evidence="11">Involved in the regulation of shoot development and salicylic acid (SA) homeostasis.</text>
</comment>
<evidence type="ECO:0000256" key="10">
    <source>
        <dbReference type="ARBA" id="ARBA00023242"/>
    </source>
</evidence>
<dbReference type="FunFam" id="2.60.120.330:FF:000015">
    <property type="entry name" value="Protein DMR6-LIKE OXYGENASE 1"/>
    <property type="match status" value="1"/>
</dbReference>
<evidence type="ECO:0000313" key="15">
    <source>
        <dbReference type="Proteomes" id="UP001497457"/>
    </source>
</evidence>
<evidence type="ECO:0000256" key="5">
    <source>
        <dbReference type="ARBA" id="ARBA00022490"/>
    </source>
</evidence>
<evidence type="ECO:0000256" key="9">
    <source>
        <dbReference type="ARBA" id="ARBA00023004"/>
    </source>
</evidence>
<dbReference type="InterPro" id="IPR005123">
    <property type="entry name" value="Oxoglu/Fe-dep_dioxygenase_dom"/>
</dbReference>
<dbReference type="GO" id="GO:0005634">
    <property type="term" value="C:nucleus"/>
    <property type="evidence" value="ECO:0007669"/>
    <property type="project" value="UniProtKB-SubCell"/>
</dbReference>
<evidence type="ECO:0000256" key="1">
    <source>
        <dbReference type="ARBA" id="ARBA00001961"/>
    </source>
</evidence>
<gene>
    <name evidence="14" type="ORF">URODEC1_LOCUS64801</name>
</gene>
<organism evidence="14 15">
    <name type="scientific">Urochloa decumbens</name>
    <dbReference type="NCBI Taxonomy" id="240449"/>
    <lineage>
        <taxon>Eukaryota</taxon>
        <taxon>Viridiplantae</taxon>
        <taxon>Streptophyta</taxon>
        <taxon>Embryophyta</taxon>
        <taxon>Tracheophyta</taxon>
        <taxon>Spermatophyta</taxon>
        <taxon>Magnoliopsida</taxon>
        <taxon>Liliopsida</taxon>
        <taxon>Poales</taxon>
        <taxon>Poaceae</taxon>
        <taxon>PACMAD clade</taxon>
        <taxon>Panicoideae</taxon>
        <taxon>Panicodae</taxon>
        <taxon>Paniceae</taxon>
        <taxon>Melinidinae</taxon>
        <taxon>Urochloa</taxon>
    </lineage>
</organism>
<evidence type="ECO:0000313" key="14">
    <source>
        <dbReference type="EMBL" id="CAL5000337.1"/>
    </source>
</evidence>
<keyword evidence="6 12" id="KW-0479">Metal-binding</keyword>
<dbReference type="InterPro" id="IPR050295">
    <property type="entry name" value="Plant_2OG-oxidoreductases"/>
</dbReference>
<dbReference type="PRINTS" id="PR00682">
    <property type="entry name" value="IPNSYNTHASE"/>
</dbReference>
<dbReference type="Proteomes" id="UP001497457">
    <property type="component" value="Chromosome 25rd"/>
</dbReference>
<dbReference type="EMBL" id="OZ075135">
    <property type="protein sequence ID" value="CAL5000337.1"/>
    <property type="molecule type" value="Genomic_DNA"/>
</dbReference>
<keyword evidence="15" id="KW-1185">Reference proteome</keyword>
<dbReference type="InterPro" id="IPR027443">
    <property type="entry name" value="IPNS-like_sf"/>
</dbReference>
<dbReference type="GO" id="GO:0005737">
    <property type="term" value="C:cytoplasm"/>
    <property type="evidence" value="ECO:0007669"/>
    <property type="project" value="UniProtKB-SubCell"/>
</dbReference>
<dbReference type="GO" id="GO:0046872">
    <property type="term" value="F:metal ion binding"/>
    <property type="evidence" value="ECO:0007669"/>
    <property type="project" value="UniProtKB-KW"/>
</dbReference>
<dbReference type="PROSITE" id="PS51471">
    <property type="entry name" value="FE2OG_OXY"/>
    <property type="match status" value="1"/>
</dbReference>
<evidence type="ECO:0000256" key="4">
    <source>
        <dbReference type="ARBA" id="ARBA00008056"/>
    </source>
</evidence>
<evidence type="ECO:0000256" key="12">
    <source>
        <dbReference type="RuleBase" id="RU003682"/>
    </source>
</evidence>
<dbReference type="AlphaFoldDB" id="A0ABC9BEW4"/>
<proteinExistence type="inferred from homology"/>
<comment type="similarity">
    <text evidence="4 12">Belongs to the iron/ascorbate-dependent oxidoreductase family.</text>
</comment>
<keyword evidence="7" id="KW-0223">Dioxygenase</keyword>
<evidence type="ECO:0000256" key="8">
    <source>
        <dbReference type="ARBA" id="ARBA00023002"/>
    </source>
</evidence>
<sequence>MSGLVAGPMATVDLVASSQLQQPAAAKEEEEEAMVAAEHQHKGEEAEEQLLHSRLMKGVRHLSDSGITRLPDSYVLPAPDRPLDLAGCGGGRVIVKLPVVDLADLRDPSRRAAALGTLDAACREYGFFQAVNHGVDGKTMLDVAARFFDLPLAERERYMSSDVRAAVRYGTSFNQARDAVLCWRDFLKLACSPQLMRDRHVALTWPEEPADLRRVASAYAAASHQLFMELMEAALQALLGVVSGAGSSSIIGDLATAASQMMTVNCYPACPQPELTLGMPAHSDYGLFTLVLQDKVEGLQVMHAGRWLTVQPVPGSFVVNVGDHLEIYSNGLYKSVLHRVRVNSTRPRISVASFHSLPAERVVGPAPELVDEAAGKPPRYMDTDFATFLAYLASADGKDKTFLQSRMLPASAVVAR</sequence>
<dbReference type="Pfam" id="PF14226">
    <property type="entry name" value="DIOX_N"/>
    <property type="match status" value="1"/>
</dbReference>
<dbReference type="InterPro" id="IPR044861">
    <property type="entry name" value="IPNS-like_FE2OG_OXY"/>
</dbReference>
<dbReference type="Gene3D" id="2.60.120.330">
    <property type="entry name" value="B-lactam Antibiotic, Isopenicillin N Synthase, Chain"/>
    <property type="match status" value="1"/>
</dbReference>
<evidence type="ECO:0000259" key="13">
    <source>
        <dbReference type="PROSITE" id="PS51471"/>
    </source>
</evidence>
<evidence type="ECO:0000256" key="2">
    <source>
        <dbReference type="ARBA" id="ARBA00004123"/>
    </source>
</evidence>
<dbReference type="Pfam" id="PF03171">
    <property type="entry name" value="2OG-FeII_Oxy"/>
    <property type="match status" value="1"/>
</dbReference>
<keyword evidence="10" id="KW-0539">Nucleus</keyword>
<protein>
    <recommendedName>
        <fullName evidence="13">Fe2OG dioxygenase domain-containing protein</fullName>
    </recommendedName>
</protein>
<keyword evidence="8 12" id="KW-0560">Oxidoreductase</keyword>
<dbReference type="InterPro" id="IPR026992">
    <property type="entry name" value="DIOX_N"/>
</dbReference>
<feature type="domain" description="Fe2OG dioxygenase" evidence="13">
    <location>
        <begin position="257"/>
        <end position="357"/>
    </location>
</feature>
<name>A0ABC9BEW4_9POAL</name>
<reference evidence="15" key="1">
    <citation type="submission" date="2024-06" db="EMBL/GenBank/DDBJ databases">
        <authorList>
            <person name="Ryan C."/>
        </authorList>
    </citation>
    <scope>NUCLEOTIDE SEQUENCE [LARGE SCALE GENOMIC DNA]</scope>
</reference>
<evidence type="ECO:0000256" key="7">
    <source>
        <dbReference type="ARBA" id="ARBA00022964"/>
    </source>
</evidence>
<dbReference type="PANTHER" id="PTHR47991">
    <property type="entry name" value="OXOGLUTARATE/IRON-DEPENDENT DIOXYGENASE"/>
    <property type="match status" value="1"/>
</dbReference>
<keyword evidence="5" id="KW-0963">Cytoplasm</keyword>
<comment type="subcellular location">
    <subcellularLocation>
        <location evidence="3">Cytoplasm</location>
    </subcellularLocation>
    <subcellularLocation>
        <location evidence="2">Nucleus</location>
    </subcellularLocation>
</comment>
<dbReference type="GO" id="GO:0051213">
    <property type="term" value="F:dioxygenase activity"/>
    <property type="evidence" value="ECO:0007669"/>
    <property type="project" value="UniProtKB-KW"/>
</dbReference>
<evidence type="ECO:0000256" key="3">
    <source>
        <dbReference type="ARBA" id="ARBA00004496"/>
    </source>
</evidence>
<reference evidence="14 15" key="2">
    <citation type="submission" date="2024-10" db="EMBL/GenBank/DDBJ databases">
        <authorList>
            <person name="Ryan C."/>
        </authorList>
    </citation>
    <scope>NUCLEOTIDE SEQUENCE [LARGE SCALE GENOMIC DNA]</scope>
</reference>
<comment type="cofactor">
    <cofactor evidence="1">
        <name>L-ascorbate</name>
        <dbReference type="ChEBI" id="CHEBI:38290"/>
    </cofactor>
</comment>